<evidence type="ECO:0008006" key="4">
    <source>
        <dbReference type="Google" id="ProtNLM"/>
    </source>
</evidence>
<gene>
    <name evidence="2" type="ORF">IOD40_05320</name>
</gene>
<protein>
    <recommendedName>
        <fullName evidence="4">Helix-turn-helix domain-containing protein</fullName>
    </recommendedName>
</protein>
<proteinExistence type="predicted"/>
<reference evidence="2 3" key="1">
    <citation type="submission" date="2020-10" db="EMBL/GenBank/DDBJ databases">
        <title>Aquamicrobium zhengzhouensis sp. nov., a exopolysaccharide producing bacterium isolated from farmland soil.</title>
        <authorList>
            <person name="Wang X."/>
        </authorList>
    </citation>
    <scope>NUCLEOTIDE SEQUENCE [LARGE SCALE GENOMIC DNA]</scope>
    <source>
        <strain evidence="3">cd-1</strain>
    </source>
</reference>
<dbReference type="Gene3D" id="1.10.260.40">
    <property type="entry name" value="lambda repressor-like DNA-binding domains"/>
    <property type="match status" value="1"/>
</dbReference>
<keyword evidence="3" id="KW-1185">Reference proteome</keyword>
<evidence type="ECO:0000313" key="3">
    <source>
        <dbReference type="Proteomes" id="UP000601789"/>
    </source>
</evidence>
<dbReference type="RefSeq" id="WP_198475048.1">
    <property type="nucleotide sequence ID" value="NZ_JADGMQ010000002.1"/>
</dbReference>
<dbReference type="Proteomes" id="UP000601789">
    <property type="component" value="Unassembled WGS sequence"/>
</dbReference>
<comment type="caution">
    <text evidence="2">The sequence shown here is derived from an EMBL/GenBank/DDBJ whole genome shotgun (WGS) entry which is preliminary data.</text>
</comment>
<evidence type="ECO:0000313" key="2">
    <source>
        <dbReference type="EMBL" id="MBI1620084.1"/>
    </source>
</evidence>
<sequence length="103" mass="11827">MDLANHEIDRPEPKNPRKAKDLGKLNNLLIRGLPDWLDDDGILRTYDLAKYLGVSYQAAYKWFDRNRIPPKRIPALVKLSAESKARPEDFQPLTADDFMGFLG</sequence>
<dbReference type="InterPro" id="IPR010982">
    <property type="entry name" value="Lambda_DNA-bd_dom_sf"/>
</dbReference>
<dbReference type="EMBL" id="JADGMQ010000002">
    <property type="protein sequence ID" value="MBI1620084.1"/>
    <property type="molecule type" value="Genomic_DNA"/>
</dbReference>
<accession>A0ABS0S9W4</accession>
<feature type="region of interest" description="Disordered" evidence="1">
    <location>
        <begin position="1"/>
        <end position="20"/>
    </location>
</feature>
<name>A0ABS0S9W4_9HYPH</name>
<evidence type="ECO:0000256" key="1">
    <source>
        <dbReference type="SAM" id="MobiDB-lite"/>
    </source>
</evidence>
<organism evidence="2 3">
    <name type="scientific">Aquamicrobium zhengzhouense</name>
    <dbReference type="NCBI Taxonomy" id="2781738"/>
    <lineage>
        <taxon>Bacteria</taxon>
        <taxon>Pseudomonadati</taxon>
        <taxon>Pseudomonadota</taxon>
        <taxon>Alphaproteobacteria</taxon>
        <taxon>Hyphomicrobiales</taxon>
        <taxon>Phyllobacteriaceae</taxon>
        <taxon>Aquamicrobium</taxon>
    </lineage>
</organism>